<comment type="caution">
    <text evidence="2">The sequence shown here is derived from an EMBL/GenBank/DDBJ whole genome shotgun (WGS) entry which is preliminary data.</text>
</comment>
<sequence>MKRLILAAALLPVPAFADATSMCLDRPNMTDDVCACATDALALAVSEEDRALYDAIGTLYLPEKAAGTPFADAWDMAVDAVAAENGTTRSALQRKMNPVGRAHRDAIEACE</sequence>
<accession>A0ABS6SYU1</accession>
<dbReference type="Proteomes" id="UP000756530">
    <property type="component" value="Unassembled WGS sequence"/>
</dbReference>
<keyword evidence="1" id="KW-0732">Signal</keyword>
<feature type="signal peptide" evidence="1">
    <location>
        <begin position="1"/>
        <end position="17"/>
    </location>
</feature>
<evidence type="ECO:0008006" key="4">
    <source>
        <dbReference type="Google" id="ProtNLM"/>
    </source>
</evidence>
<feature type="chain" id="PRO_5045639660" description="HdeA/HdeB family protein" evidence="1">
    <location>
        <begin position="18"/>
        <end position="111"/>
    </location>
</feature>
<name>A0ABS6SYU1_9RHOB</name>
<evidence type="ECO:0000313" key="2">
    <source>
        <dbReference type="EMBL" id="MBV7378141.1"/>
    </source>
</evidence>
<reference evidence="2 3" key="1">
    <citation type="submission" date="2021-05" db="EMBL/GenBank/DDBJ databases">
        <title>Culturable bacteria isolated from Daya Bay.</title>
        <authorList>
            <person name="Zheng W."/>
            <person name="Yu S."/>
            <person name="Huang Y."/>
        </authorList>
    </citation>
    <scope>NUCLEOTIDE SEQUENCE [LARGE SCALE GENOMIC DNA]</scope>
    <source>
        <strain evidence="2 3">DP4N28-5</strain>
    </source>
</reference>
<dbReference type="EMBL" id="JAHUZE010000001">
    <property type="protein sequence ID" value="MBV7378141.1"/>
    <property type="molecule type" value="Genomic_DNA"/>
</dbReference>
<organism evidence="2 3">
    <name type="scientific">Maritimibacter dapengensis</name>
    <dbReference type="NCBI Taxonomy" id="2836868"/>
    <lineage>
        <taxon>Bacteria</taxon>
        <taxon>Pseudomonadati</taxon>
        <taxon>Pseudomonadota</taxon>
        <taxon>Alphaproteobacteria</taxon>
        <taxon>Rhodobacterales</taxon>
        <taxon>Roseobacteraceae</taxon>
        <taxon>Maritimibacter</taxon>
    </lineage>
</organism>
<gene>
    <name evidence="2" type="ORF">KJP28_04335</name>
</gene>
<protein>
    <recommendedName>
        <fullName evidence="4">HdeA/HdeB family protein</fullName>
    </recommendedName>
</protein>
<dbReference type="RefSeq" id="WP_218390991.1">
    <property type="nucleotide sequence ID" value="NZ_JAHUZE010000001.1"/>
</dbReference>
<proteinExistence type="predicted"/>
<evidence type="ECO:0000256" key="1">
    <source>
        <dbReference type="SAM" id="SignalP"/>
    </source>
</evidence>
<evidence type="ECO:0000313" key="3">
    <source>
        <dbReference type="Proteomes" id="UP000756530"/>
    </source>
</evidence>
<keyword evidence="3" id="KW-1185">Reference proteome</keyword>